<dbReference type="Proteomes" id="UP000006701">
    <property type="component" value="Unassembled WGS sequence"/>
</dbReference>
<proteinExistence type="predicted"/>
<organism evidence="1 2">
    <name type="scientific">Aspergillus clavatus (strain ATCC 1007 / CBS 513.65 / DSM 816 / NCTC 3887 / NRRL 1 / QM 1276 / 107)</name>
    <dbReference type="NCBI Taxonomy" id="344612"/>
    <lineage>
        <taxon>Eukaryota</taxon>
        <taxon>Fungi</taxon>
        <taxon>Dikarya</taxon>
        <taxon>Ascomycota</taxon>
        <taxon>Pezizomycotina</taxon>
        <taxon>Eurotiomycetes</taxon>
        <taxon>Eurotiomycetidae</taxon>
        <taxon>Eurotiales</taxon>
        <taxon>Aspergillaceae</taxon>
        <taxon>Aspergillus</taxon>
        <taxon>Aspergillus subgen. Fumigati</taxon>
    </lineage>
</organism>
<dbReference type="EMBL" id="DS027053">
    <property type="protein sequence ID" value="EAW11098.1"/>
    <property type="molecule type" value="Genomic_DNA"/>
</dbReference>
<protein>
    <submittedName>
        <fullName evidence="1">Uncharacterized protein</fullName>
    </submittedName>
</protein>
<keyword evidence="2" id="KW-1185">Reference proteome</keyword>
<dbReference type="VEuPathDB" id="FungiDB:ACLA_067360"/>
<evidence type="ECO:0000313" key="2">
    <source>
        <dbReference type="Proteomes" id="UP000006701"/>
    </source>
</evidence>
<dbReference type="GeneID" id="4704625"/>
<dbReference type="AlphaFoldDB" id="A1CGL8"/>
<reference evidence="1 2" key="1">
    <citation type="journal article" date="2008" name="PLoS Genet.">
        <title>Genomic islands in the pathogenic filamentous fungus Aspergillus fumigatus.</title>
        <authorList>
            <person name="Fedorova N.D."/>
            <person name="Khaldi N."/>
            <person name="Joardar V.S."/>
            <person name="Maiti R."/>
            <person name="Amedeo P."/>
            <person name="Anderson M.J."/>
            <person name="Crabtree J."/>
            <person name="Silva J.C."/>
            <person name="Badger J.H."/>
            <person name="Albarraq A."/>
            <person name="Angiuoli S."/>
            <person name="Bussey H."/>
            <person name="Bowyer P."/>
            <person name="Cotty P.J."/>
            <person name="Dyer P.S."/>
            <person name="Egan A."/>
            <person name="Galens K."/>
            <person name="Fraser-Liggett C.M."/>
            <person name="Haas B.J."/>
            <person name="Inman J.M."/>
            <person name="Kent R."/>
            <person name="Lemieux S."/>
            <person name="Malavazi I."/>
            <person name="Orvis J."/>
            <person name="Roemer T."/>
            <person name="Ronning C.M."/>
            <person name="Sundaram J.P."/>
            <person name="Sutton G."/>
            <person name="Turner G."/>
            <person name="Venter J.C."/>
            <person name="White O.R."/>
            <person name="Whitty B.R."/>
            <person name="Youngman P."/>
            <person name="Wolfe K.H."/>
            <person name="Goldman G.H."/>
            <person name="Wortman J.R."/>
            <person name="Jiang B."/>
            <person name="Denning D.W."/>
            <person name="Nierman W.C."/>
        </authorList>
    </citation>
    <scope>NUCLEOTIDE SEQUENCE [LARGE SCALE GENOMIC DNA]</scope>
    <source>
        <strain evidence="2">ATCC 1007 / CBS 513.65 / DSM 816 / NCTC 3887 / NRRL 1</strain>
    </source>
</reference>
<sequence>MAAETFHSFALTTANAFTLGLRPQGRFDALLHTGDAPEGARYEYTSTRAGSTISRPIVRDGDPGAKNNLV</sequence>
<dbReference type="RefSeq" id="XP_001272524.1">
    <property type="nucleotide sequence ID" value="XM_001272523.1"/>
</dbReference>
<dbReference type="KEGG" id="act:ACLA_067360"/>
<evidence type="ECO:0000313" key="1">
    <source>
        <dbReference type="EMBL" id="EAW11098.1"/>
    </source>
</evidence>
<dbReference type="HOGENOM" id="CLU_2757318_0_0_1"/>
<name>A1CGL8_ASPCL</name>
<accession>A1CGL8</accession>
<gene>
    <name evidence="1" type="ORF">ACLA_067360</name>
</gene>